<keyword evidence="3" id="KW-1185">Reference proteome</keyword>
<organism evidence="1 3">
    <name type="scientific">Mangrovimonas cancribranchiae</name>
    <dbReference type="NCBI Taxonomy" id="3080055"/>
    <lineage>
        <taxon>Bacteria</taxon>
        <taxon>Pseudomonadati</taxon>
        <taxon>Bacteroidota</taxon>
        <taxon>Flavobacteriia</taxon>
        <taxon>Flavobacteriales</taxon>
        <taxon>Flavobacteriaceae</taxon>
        <taxon>Mangrovimonas</taxon>
    </lineage>
</organism>
<dbReference type="Proteomes" id="UP001368318">
    <property type="component" value="Chromosome"/>
</dbReference>
<reference evidence="1 3" key="1">
    <citation type="submission" date="2023-10" db="EMBL/GenBank/DDBJ databases">
        <title>Culture-based analysis of two novel bacteria associated with mangrove crab gills.</title>
        <authorList>
            <person name="Yang X."/>
            <person name="Garuglieri E."/>
            <person name="Van Goethem M.W."/>
            <person name="Fusi M."/>
            <person name="Marasco R."/>
            <person name="Daffonchio D.G."/>
        </authorList>
    </citation>
    <scope>NUCLEOTIDE SEQUENCE [LARGE SCALE GENOMIC DNA]</scope>
    <source>
        <strain evidence="2">UG2-1</strain>
        <strain evidence="1">UG2-2</strain>
        <strain evidence="3">UG2_2</strain>
    </source>
</reference>
<gene>
    <name evidence="2" type="ORF">R3L15_13655</name>
    <name evidence="1" type="ORF">R3L16_07935</name>
</gene>
<protein>
    <recommendedName>
        <fullName evidence="4">Lipoprotein</fullName>
    </recommendedName>
</protein>
<dbReference type="RefSeq" id="WP_338732334.1">
    <property type="nucleotide sequence ID" value="NZ_CP136924.1"/>
</dbReference>
<sequence>MKSISIIVLFFTLLNCSNKQEYAVNNKKTPFNNYCPENGTCTLNVLQQNHLELKRDGTGVLYPEINDGKEIVIKMDYIRNKIPNTQDSHYQEIIYLELPYNSLEVNLKNEQLKQVKLLFARLCFCRGQTGYYEITEGHLSINKLSGNKYNLNLDFTCNDVPQVLKEINETIIIN</sequence>
<evidence type="ECO:0000313" key="2">
    <source>
        <dbReference type="EMBL" id="WXA13157.1"/>
    </source>
</evidence>
<evidence type="ECO:0000313" key="3">
    <source>
        <dbReference type="Proteomes" id="UP001368318"/>
    </source>
</evidence>
<dbReference type="KEGG" id="mcaa:R3L15_13655"/>
<proteinExistence type="predicted"/>
<name>A0AAU6NVR4_9FLAO</name>
<evidence type="ECO:0000313" key="1">
    <source>
        <dbReference type="EMBL" id="WXA01683.1"/>
    </source>
</evidence>
<dbReference type="AlphaFoldDB" id="A0AAU6NVR4"/>
<dbReference type="EMBL" id="CP136925">
    <property type="protein sequence ID" value="WXA13157.1"/>
    <property type="molecule type" value="Genomic_DNA"/>
</dbReference>
<dbReference type="EMBL" id="CP136924">
    <property type="protein sequence ID" value="WXA01683.1"/>
    <property type="molecule type" value="Genomic_DNA"/>
</dbReference>
<accession>A0AAU6NVR4</accession>
<evidence type="ECO:0008006" key="4">
    <source>
        <dbReference type="Google" id="ProtNLM"/>
    </source>
</evidence>